<dbReference type="PROSITE" id="PS50845">
    <property type="entry name" value="RETICULON"/>
    <property type="match status" value="1"/>
</dbReference>
<protein>
    <recommendedName>
        <fullName evidence="6">Reticulon-like protein</fullName>
    </recommendedName>
</protein>
<evidence type="ECO:0000256" key="2">
    <source>
        <dbReference type="ARBA" id="ARBA00022692"/>
    </source>
</evidence>
<evidence type="ECO:0000256" key="3">
    <source>
        <dbReference type="ARBA" id="ARBA00022824"/>
    </source>
</evidence>
<name>A0A9R0X0G5_TRITD</name>
<dbReference type="InterPro" id="IPR044647">
    <property type="entry name" value="RTNLB17/18/21"/>
</dbReference>
<dbReference type="Pfam" id="PF02453">
    <property type="entry name" value="Reticulon"/>
    <property type="match status" value="1"/>
</dbReference>
<keyword evidence="5 6" id="KW-0472">Membrane</keyword>
<dbReference type="Proteomes" id="UP000324705">
    <property type="component" value="Chromosome 5B"/>
</dbReference>
<keyword evidence="10" id="KW-1185">Reference proteome</keyword>
<comment type="subcellular location">
    <subcellularLocation>
        <location evidence="1 6">Endoplasmic reticulum membrane</location>
        <topology evidence="1 6">Multi-pass membrane protein</topology>
    </subcellularLocation>
</comment>
<feature type="transmembrane region" description="Helical" evidence="6">
    <location>
        <begin position="320"/>
        <end position="340"/>
    </location>
</feature>
<reference evidence="9 10" key="1">
    <citation type="submission" date="2017-09" db="EMBL/GenBank/DDBJ databases">
        <authorList>
            <consortium name="International Durum Wheat Genome Sequencing Consortium (IDWGSC)"/>
            <person name="Milanesi L."/>
        </authorList>
    </citation>
    <scope>NUCLEOTIDE SEQUENCE [LARGE SCALE GENOMIC DNA]</scope>
    <source>
        <strain evidence="10">cv. Svevo</strain>
    </source>
</reference>
<dbReference type="OMA" id="MAAMAMD"/>
<organism evidence="9 10">
    <name type="scientific">Triticum turgidum subsp. durum</name>
    <name type="common">Durum wheat</name>
    <name type="synonym">Triticum durum</name>
    <dbReference type="NCBI Taxonomy" id="4567"/>
    <lineage>
        <taxon>Eukaryota</taxon>
        <taxon>Viridiplantae</taxon>
        <taxon>Streptophyta</taxon>
        <taxon>Embryophyta</taxon>
        <taxon>Tracheophyta</taxon>
        <taxon>Spermatophyta</taxon>
        <taxon>Magnoliopsida</taxon>
        <taxon>Liliopsida</taxon>
        <taxon>Poales</taxon>
        <taxon>Poaceae</taxon>
        <taxon>BOP clade</taxon>
        <taxon>Pooideae</taxon>
        <taxon>Triticodae</taxon>
        <taxon>Triticeae</taxon>
        <taxon>Triticinae</taxon>
        <taxon>Triticum</taxon>
    </lineage>
</organism>
<dbReference type="PANTHER" id="PTHR46626">
    <property type="entry name" value="RETICULON-LIKE PROTEIN B17"/>
    <property type="match status" value="1"/>
</dbReference>
<dbReference type="AlphaFoldDB" id="A0A9R0X0G5"/>
<dbReference type="Gramene" id="TRITD5Bv1G030550.4">
    <property type="protein sequence ID" value="TRITD5Bv1G030550.4"/>
    <property type="gene ID" value="TRITD5Bv1G030550"/>
</dbReference>
<feature type="region of interest" description="Disordered" evidence="7">
    <location>
        <begin position="1"/>
        <end position="138"/>
    </location>
</feature>
<evidence type="ECO:0000256" key="4">
    <source>
        <dbReference type="ARBA" id="ARBA00022989"/>
    </source>
</evidence>
<keyword evidence="4 6" id="KW-1133">Transmembrane helix</keyword>
<evidence type="ECO:0000256" key="5">
    <source>
        <dbReference type="ARBA" id="ARBA00023136"/>
    </source>
</evidence>
<feature type="compositionally biased region" description="Low complexity" evidence="7">
    <location>
        <begin position="54"/>
        <end position="80"/>
    </location>
</feature>
<feature type="transmembrane region" description="Helical" evidence="6">
    <location>
        <begin position="278"/>
        <end position="300"/>
    </location>
</feature>
<proteinExistence type="predicted"/>
<sequence>MAAMAMNPTSPAPSAKLRTPPYHHPSPAAEEEPMATPPPKPTGQRSLMPSPLQLSGGYSLHELLLLSPSPTSRRTRSGQRGAAGAGGVDSSLEMAGTPPRRRRATPAGASPRNARRARRRLEKEAEPEEEAIRKARRRRSSRVASKVAAAVAVDKAVAAAAAAPGKEDDMSLALVPAPADATHVTETDALEQSGWESLWERVVELVVWKDVAKSALWFGLGSMFFLSFSFSREITFSPISVFCQLGVIILGLAFFKDSVPQSRQPVRETNFQLTEKDVIRAAGAVLPIANSIISTAQVIFSGNPSMTLKVLPVLLFGAKYGSLITVWRLLATGFFTSFTLPKLYICYSTQIHVIAENLIDRALEAWKACPRKKFVAGTAVTVCWNLFSVKTRFVAAFISVVILRYNHQTAGLV</sequence>
<dbReference type="InterPro" id="IPR003388">
    <property type="entry name" value="Reticulon"/>
</dbReference>
<keyword evidence="3 6" id="KW-0256">Endoplasmic reticulum</keyword>
<gene>
    <name evidence="9" type="ORF">TRITD_5Bv1G030550</name>
</gene>
<accession>A0A9R0X0G5</accession>
<dbReference type="GO" id="GO:0005789">
    <property type="term" value="C:endoplasmic reticulum membrane"/>
    <property type="evidence" value="ECO:0007669"/>
    <property type="project" value="UniProtKB-SubCell"/>
</dbReference>
<evidence type="ECO:0000313" key="9">
    <source>
        <dbReference type="EMBL" id="VAI27794.1"/>
    </source>
</evidence>
<evidence type="ECO:0000256" key="6">
    <source>
        <dbReference type="RuleBase" id="RU363132"/>
    </source>
</evidence>
<feature type="transmembrane region" description="Helical" evidence="6">
    <location>
        <begin position="236"/>
        <end position="257"/>
    </location>
</feature>
<evidence type="ECO:0000256" key="1">
    <source>
        <dbReference type="ARBA" id="ARBA00004477"/>
    </source>
</evidence>
<evidence type="ECO:0000256" key="7">
    <source>
        <dbReference type="SAM" id="MobiDB-lite"/>
    </source>
</evidence>
<evidence type="ECO:0000313" key="10">
    <source>
        <dbReference type="Proteomes" id="UP000324705"/>
    </source>
</evidence>
<dbReference type="PANTHER" id="PTHR46626:SF2">
    <property type="entry name" value="RETICULON-LIKE PROTEIN B17"/>
    <property type="match status" value="1"/>
</dbReference>
<feature type="domain" description="Reticulon" evidence="8">
    <location>
        <begin position="202"/>
        <end position="351"/>
    </location>
</feature>
<evidence type="ECO:0000259" key="8">
    <source>
        <dbReference type="PROSITE" id="PS50845"/>
    </source>
</evidence>
<dbReference type="EMBL" id="LT934120">
    <property type="protein sequence ID" value="VAI27794.1"/>
    <property type="molecule type" value="Genomic_DNA"/>
</dbReference>
<keyword evidence="2 6" id="KW-0812">Transmembrane</keyword>